<dbReference type="Gene3D" id="2.30.310.10">
    <property type="entry name" value="ibrinogen binding protein from staphylococcus aureus domain"/>
    <property type="match status" value="1"/>
</dbReference>
<evidence type="ECO:0000313" key="9">
    <source>
        <dbReference type="Proteomes" id="UP000466388"/>
    </source>
</evidence>
<feature type="coiled-coil region" evidence="5">
    <location>
        <begin position="295"/>
        <end position="322"/>
    </location>
</feature>
<dbReference type="Proteomes" id="UP000466388">
    <property type="component" value="Unassembled WGS sequence"/>
</dbReference>
<dbReference type="InterPro" id="IPR051608">
    <property type="entry name" value="RQC_Subunit_NEMF"/>
</dbReference>
<feature type="domain" description="NFACT RNA-binding" evidence="7">
    <location>
        <begin position="451"/>
        <end position="542"/>
    </location>
</feature>
<gene>
    <name evidence="5" type="primary">rqcH</name>
    <name evidence="8" type="ORF">GM612_00640</name>
</gene>
<evidence type="ECO:0000256" key="4">
    <source>
        <dbReference type="ARBA" id="ARBA00022917"/>
    </source>
</evidence>
<protein>
    <recommendedName>
        <fullName evidence="5">Rqc2 homolog RqcH</fullName>
        <shortName evidence="5">RqcH</shortName>
    </recommendedName>
</protein>
<comment type="caution">
    <text evidence="8">The sequence shown here is derived from an EMBL/GenBank/DDBJ whole genome shotgun (WGS) entry which is preliminary data.</text>
</comment>
<evidence type="ECO:0000256" key="6">
    <source>
        <dbReference type="SAM" id="MobiDB-lite"/>
    </source>
</evidence>
<keyword evidence="4 5" id="KW-0648">Protein biosynthesis</keyword>
<dbReference type="GO" id="GO:0019843">
    <property type="term" value="F:rRNA binding"/>
    <property type="evidence" value="ECO:0007669"/>
    <property type="project" value="UniProtKB-UniRule"/>
</dbReference>
<dbReference type="Pfam" id="PF05833">
    <property type="entry name" value="NFACT_N"/>
    <property type="match status" value="1"/>
</dbReference>
<dbReference type="GO" id="GO:1990112">
    <property type="term" value="C:RQC complex"/>
    <property type="evidence" value="ECO:0007669"/>
    <property type="project" value="TreeGrafter"/>
</dbReference>
<dbReference type="GO" id="GO:0043023">
    <property type="term" value="F:ribosomal large subunit binding"/>
    <property type="evidence" value="ECO:0007669"/>
    <property type="project" value="UniProtKB-UniRule"/>
</dbReference>
<dbReference type="AlphaFoldDB" id="A0A7X2XT84"/>
<evidence type="ECO:0000256" key="1">
    <source>
        <dbReference type="ARBA" id="ARBA00022555"/>
    </source>
</evidence>
<comment type="subunit">
    <text evidence="5">Associates with stalled 50S ribosomal subunits. Binds to RqcP.</text>
</comment>
<name>A0A7X2XT84_9LACO</name>
<comment type="function">
    <text evidence="5">Key component of the ribosome quality control system (RQC), a ribosome-associated complex that mediates the extraction of incompletely synthesized nascent chains from stalled ribosomes and their subsequent degradation. RqcH recruits Ala-charged tRNA, and with RqcP directs the elongation of stalled nascent chains on 50S ribosomal subunits, leading to non-templated C-terminal alanine extensions (Ala tail). The Ala tail promotes nascent chain degradation. May add between 1 and at least 8 Ala residues. Binds to stalled 50S ribosomal subunits.</text>
</comment>
<dbReference type="FunFam" id="2.30.310.10:FF:000004">
    <property type="entry name" value="Fibronectin-binding protein A"/>
    <property type="match status" value="1"/>
</dbReference>
<keyword evidence="1 5" id="KW-0820">tRNA-binding</keyword>
<reference evidence="8 9" key="1">
    <citation type="submission" date="2019-11" db="EMBL/GenBank/DDBJ databases">
        <title>Lactobacillus sp. nov. CRM56-3, isolated from fermented tea leaves.</title>
        <authorList>
            <person name="Phuengjayaem S."/>
            <person name="Tanasupawat S."/>
        </authorList>
    </citation>
    <scope>NUCLEOTIDE SEQUENCE [LARGE SCALE GENOMIC DNA]</scope>
    <source>
        <strain evidence="8 9">CRM56-3</strain>
    </source>
</reference>
<evidence type="ECO:0000256" key="2">
    <source>
        <dbReference type="ARBA" id="ARBA00022730"/>
    </source>
</evidence>
<dbReference type="HAMAP" id="MF_00844_B">
    <property type="entry name" value="RqcH_B"/>
    <property type="match status" value="1"/>
</dbReference>
<dbReference type="InterPro" id="IPR043682">
    <property type="entry name" value="RqcH_bacterial"/>
</dbReference>
<dbReference type="EMBL" id="WNJO01000001">
    <property type="protein sequence ID" value="MTV81159.1"/>
    <property type="molecule type" value="Genomic_DNA"/>
</dbReference>
<keyword evidence="5" id="KW-0175">Coiled coil</keyword>
<feature type="region of interest" description="Disordered" evidence="6">
    <location>
        <begin position="430"/>
        <end position="451"/>
    </location>
</feature>
<dbReference type="Pfam" id="PF05670">
    <property type="entry name" value="NFACT-R_1"/>
    <property type="match status" value="1"/>
</dbReference>
<evidence type="ECO:0000313" key="8">
    <source>
        <dbReference type="EMBL" id="MTV81159.1"/>
    </source>
</evidence>
<keyword evidence="9" id="KW-1185">Reference proteome</keyword>
<evidence type="ECO:0000256" key="3">
    <source>
        <dbReference type="ARBA" id="ARBA00022884"/>
    </source>
</evidence>
<dbReference type="PANTHER" id="PTHR15239:SF6">
    <property type="entry name" value="RIBOSOME QUALITY CONTROL COMPLEX SUBUNIT NEMF"/>
    <property type="match status" value="1"/>
</dbReference>
<evidence type="ECO:0000259" key="7">
    <source>
        <dbReference type="Pfam" id="PF05670"/>
    </source>
</evidence>
<dbReference type="RefSeq" id="WP_155430449.1">
    <property type="nucleotide sequence ID" value="NZ_WNJO01000001.1"/>
</dbReference>
<dbReference type="PANTHER" id="PTHR15239">
    <property type="entry name" value="NUCLEAR EXPORT MEDIATOR FACTOR NEMF"/>
    <property type="match status" value="1"/>
</dbReference>
<keyword evidence="2 5" id="KW-0699">rRNA-binding</keyword>
<dbReference type="InterPro" id="IPR008532">
    <property type="entry name" value="NFACT_RNA-bd"/>
</dbReference>
<proteinExistence type="inferred from homology"/>
<keyword evidence="3 5" id="KW-0694">RNA-binding</keyword>
<dbReference type="GO" id="GO:0072344">
    <property type="term" value="P:rescue of stalled ribosome"/>
    <property type="evidence" value="ECO:0007669"/>
    <property type="project" value="UniProtKB-UniRule"/>
</dbReference>
<accession>A0A7X2XT84</accession>
<dbReference type="GO" id="GO:0000049">
    <property type="term" value="F:tRNA binding"/>
    <property type="evidence" value="ECO:0007669"/>
    <property type="project" value="UniProtKB-UniRule"/>
</dbReference>
<dbReference type="Gene3D" id="3.40.970.40">
    <property type="entry name" value="fibrinogen binding protein from staphylococcus aureus domain like"/>
    <property type="match status" value="1"/>
</dbReference>
<evidence type="ECO:0000256" key="5">
    <source>
        <dbReference type="HAMAP-Rule" id="MF_00844"/>
    </source>
</evidence>
<organism evidence="8 9">
    <name type="scientific">Secundilactobacillus folii</name>
    <dbReference type="NCBI Taxonomy" id="2678357"/>
    <lineage>
        <taxon>Bacteria</taxon>
        <taxon>Bacillati</taxon>
        <taxon>Bacillota</taxon>
        <taxon>Bacilli</taxon>
        <taxon>Lactobacillales</taxon>
        <taxon>Lactobacillaceae</taxon>
        <taxon>Secundilactobacillus</taxon>
    </lineage>
</organism>
<sequence length="574" mass="64867">MSFDGAFTHAMVGELDRQLNGGRVSKINQPYNNEVILTIRANHKSLPLLLSANPTFARIQITDIPYVNPATPTNYTMMMRKYLSGAILTTVSQAANDRVVYLDFTSRNELGDQVALRLIIEIMARHSNVILVDLASMTILDAIKHVGSDQNRYRTLLPGGHYINPPAQDLIDPFQPEAKERVVELVRDYPNEDVLAQELRHNYQGLGQDTGLALAKALHQPGKPEQNFSNFFERFNHPDPTLVTAANGKTAFSAFPYQQDEVSSRSFDSLSAMLDFYYQDRAERDRVQQQGSTLIHVVRNELKKNRTKLKKLQSTLKSAEGADEFRIKGELLMTYLSQVKRGMTSITLPNFYENEKPLNIALSNQISPSQNAQKYFKRYNKMKNSVTYVNDQLAKTNAEIDYLENVSSQIELAAPKDLVDIKLELQQGGYLRDHEQHRSGKKKRHQVSKPEVFQASDGTKIEVGKNNLQNEKLTLHSAAKTDYWLHVKNMPGSHVIVHDPDPSQTTLLEAANIAAYYSKARQSSSVPVDYVQVKKIRKPNGTKPGFVIYEGQRTLYVTPDREFVEGLSPTNQRA</sequence>
<comment type="similarity">
    <text evidence="5">Belongs to the NEMF family.</text>
</comment>